<dbReference type="Pfam" id="PF06808">
    <property type="entry name" value="DctM"/>
    <property type="match status" value="1"/>
</dbReference>
<feature type="transmembrane region" description="Helical" evidence="2">
    <location>
        <begin position="457"/>
        <end position="475"/>
    </location>
</feature>
<dbReference type="EMBL" id="BMNH01000010">
    <property type="protein sequence ID" value="GGO71197.1"/>
    <property type="molecule type" value="Genomic_DNA"/>
</dbReference>
<proteinExistence type="predicted"/>
<feature type="transmembrane region" description="Helical" evidence="2">
    <location>
        <begin position="382"/>
        <end position="405"/>
    </location>
</feature>
<feature type="transmembrane region" description="Helical" evidence="2">
    <location>
        <begin position="30"/>
        <end position="48"/>
    </location>
</feature>
<dbReference type="NCBIfam" id="TIGR02123">
    <property type="entry name" value="TRAP_fused"/>
    <property type="match status" value="1"/>
</dbReference>
<feature type="domain" description="TRAP C4-dicarboxylate transport system permease DctM subunit" evidence="3">
    <location>
        <begin position="231"/>
        <end position="652"/>
    </location>
</feature>
<protein>
    <recommendedName>
        <fullName evidence="3">TRAP C4-dicarboxylate transport system permease DctM subunit domain-containing protein</fullName>
    </recommendedName>
</protein>
<dbReference type="RefSeq" id="WP_225262929.1">
    <property type="nucleotide sequence ID" value="NZ_BMNH01000010.1"/>
</dbReference>
<evidence type="ECO:0000313" key="5">
    <source>
        <dbReference type="Proteomes" id="UP000646523"/>
    </source>
</evidence>
<dbReference type="InterPro" id="IPR011853">
    <property type="entry name" value="TRAP_DctM-Dct_fused"/>
</dbReference>
<feature type="transmembrane region" description="Helical" evidence="2">
    <location>
        <begin position="417"/>
        <end position="437"/>
    </location>
</feature>
<reference evidence="4" key="2">
    <citation type="submission" date="2020-09" db="EMBL/GenBank/DDBJ databases">
        <authorList>
            <person name="Sun Q."/>
            <person name="Zhou Y."/>
        </authorList>
    </citation>
    <scope>NUCLEOTIDE SEQUENCE</scope>
    <source>
        <strain evidence="4">CGMCC 4.7368</strain>
    </source>
</reference>
<feature type="transmembrane region" description="Helical" evidence="2">
    <location>
        <begin position="220"/>
        <end position="239"/>
    </location>
</feature>
<feature type="transmembrane region" description="Helical" evidence="2">
    <location>
        <begin position="518"/>
        <end position="537"/>
    </location>
</feature>
<keyword evidence="5" id="KW-1185">Reference proteome</keyword>
<reference evidence="4" key="1">
    <citation type="journal article" date="2014" name="Int. J. Syst. Evol. Microbiol.">
        <title>Complete genome sequence of Corynebacterium casei LMG S-19264T (=DSM 44701T), isolated from a smear-ripened cheese.</title>
        <authorList>
            <consortium name="US DOE Joint Genome Institute (JGI-PGF)"/>
            <person name="Walter F."/>
            <person name="Albersmeier A."/>
            <person name="Kalinowski J."/>
            <person name="Ruckert C."/>
        </authorList>
    </citation>
    <scope>NUCLEOTIDE SEQUENCE</scope>
    <source>
        <strain evidence="4">CGMCC 4.7368</strain>
    </source>
</reference>
<dbReference type="PANTHER" id="PTHR43849">
    <property type="entry name" value="BLL3936 PROTEIN"/>
    <property type="match status" value="1"/>
</dbReference>
<evidence type="ECO:0000259" key="3">
    <source>
        <dbReference type="Pfam" id="PF06808"/>
    </source>
</evidence>
<keyword evidence="2" id="KW-0812">Transmembrane</keyword>
<name>A0A917YZQ9_9ACTN</name>
<feature type="transmembrane region" description="Helical" evidence="2">
    <location>
        <begin position="191"/>
        <end position="208"/>
    </location>
</feature>
<keyword evidence="2" id="KW-1133">Transmembrane helix</keyword>
<dbReference type="Proteomes" id="UP000646523">
    <property type="component" value="Unassembled WGS sequence"/>
</dbReference>
<feature type="transmembrane region" description="Helical" evidence="2">
    <location>
        <begin position="642"/>
        <end position="659"/>
    </location>
</feature>
<feature type="transmembrane region" description="Helical" evidence="2">
    <location>
        <begin position="582"/>
        <end position="601"/>
    </location>
</feature>
<feature type="transmembrane region" description="Helical" evidence="2">
    <location>
        <begin position="291"/>
        <end position="312"/>
    </location>
</feature>
<feature type="region of interest" description="Disordered" evidence="1">
    <location>
        <begin position="87"/>
        <end position="183"/>
    </location>
</feature>
<dbReference type="AlphaFoldDB" id="A0A917YZQ9"/>
<comment type="caution">
    <text evidence="4">The sequence shown here is derived from an EMBL/GenBank/DDBJ whole genome shotgun (WGS) entry which is preliminary data.</text>
</comment>
<feature type="transmembrane region" description="Helical" evidence="2">
    <location>
        <begin position="60"/>
        <end position="80"/>
    </location>
</feature>
<accession>A0A917YZQ9</accession>
<feature type="transmembrane region" description="Helical" evidence="2">
    <location>
        <begin position="549"/>
        <end position="575"/>
    </location>
</feature>
<feature type="transmembrane region" description="Helical" evidence="2">
    <location>
        <begin position="481"/>
        <end position="498"/>
    </location>
</feature>
<keyword evidence="2" id="KW-0472">Membrane</keyword>
<organism evidence="4 5">
    <name type="scientific">Nonomuraea cavernae</name>
    <dbReference type="NCBI Taxonomy" id="2045107"/>
    <lineage>
        <taxon>Bacteria</taxon>
        <taxon>Bacillati</taxon>
        <taxon>Actinomycetota</taxon>
        <taxon>Actinomycetes</taxon>
        <taxon>Streptosporangiales</taxon>
        <taxon>Streptosporangiaceae</taxon>
        <taxon>Nonomuraea</taxon>
    </lineage>
</organism>
<evidence type="ECO:0000256" key="2">
    <source>
        <dbReference type="SAM" id="Phobius"/>
    </source>
</evidence>
<feature type="transmembrane region" description="Helical" evidence="2">
    <location>
        <begin position="671"/>
        <end position="690"/>
    </location>
</feature>
<sequence>MTELSDRAAELVSAHEQERPARQLTGPLRLGVWIVGGLLSAYSLIVVFRPVEALEHRMTFLAVALPLVFVCYRSGLSSLFHRLPGVRRTEDESGPPAGDPGPGAALAIDSPPDGGDAAIDSPVGDGDAALAVRERPAPGDAEGVRPDPGDAEGVRPEQGDAEGVRPEQGDAEAARPELGGRRGERPTVADWLLAAASLAVLLYPLLAIDAFRDRGSGSALTGLDVFAGLLLTVLLLEAVRRTVGAAFAVICAIFLVYAYFGAYLPINWTIGHRGFDLSQIVSQLYTGTEGFFGVPLQVAASYIILFTIYGAVLDYSGASKFFIDLSFAAFRKSRAAPGRTVTTAGFLLGTVSGSGVATTVSLGSVAWPVLRRAGYPKEPAGGILAAGGIGAILSPPTLGAAAFIIAEYLRVSYLEVLIYATIPTILYYLGIFLAIEIDSRRFNTQAVRVDSPRAGRLLLRFGYHFSSLILIIVLMALDRSAFQSVVIATFIAFALSFLDPAHRMGPRRVGQALAKGTLEVLPVTAVCAAAGIIVGVITQTGLGLNLSAIIVDVAAGNLILTTVMSGIAVMLLGLAVPVTASFIIAAVIIGPALTTLGVAPAEAYMFVFYYAVLSEVSPPTALSAVAAAAITGGNTYKTMMMTWRYTLPAFLVPFAFVLTPNGQALLGQGPFGTVLLMTAVSAVAVAALAMATGGLSGWPERVLAAVAAVLLLFLEPVPIVAGLGVLAVAAAVHLIRRRRDPA</sequence>
<dbReference type="PANTHER" id="PTHR43849:SF2">
    <property type="entry name" value="BLL3936 PROTEIN"/>
    <property type="match status" value="1"/>
</dbReference>
<gene>
    <name evidence="4" type="ORF">GCM10012289_36360</name>
</gene>
<feature type="transmembrane region" description="Helical" evidence="2">
    <location>
        <begin position="245"/>
        <end position="270"/>
    </location>
</feature>
<evidence type="ECO:0000313" key="4">
    <source>
        <dbReference type="EMBL" id="GGO71197.1"/>
    </source>
</evidence>
<feature type="compositionally biased region" description="Basic and acidic residues" evidence="1">
    <location>
        <begin position="132"/>
        <end position="183"/>
    </location>
</feature>
<feature type="transmembrane region" description="Helical" evidence="2">
    <location>
        <begin position="702"/>
        <end position="735"/>
    </location>
</feature>
<evidence type="ECO:0000256" key="1">
    <source>
        <dbReference type="SAM" id="MobiDB-lite"/>
    </source>
</evidence>
<dbReference type="InterPro" id="IPR010656">
    <property type="entry name" value="DctM"/>
</dbReference>